<gene>
    <name evidence="2" type="ORF">ACJIZ3_015928</name>
</gene>
<dbReference type="PANTHER" id="PTHR13318:SF272">
    <property type="entry name" value="OS12G0552700 PROTEIN"/>
    <property type="match status" value="1"/>
</dbReference>
<dbReference type="SUPFAM" id="SSF52047">
    <property type="entry name" value="RNI-like"/>
    <property type="match status" value="3"/>
</dbReference>
<dbReference type="Gene3D" id="3.80.10.10">
    <property type="entry name" value="Ribonuclease Inhibitor"/>
    <property type="match status" value="3"/>
</dbReference>
<accession>A0ABD3RP06</accession>
<dbReference type="Pfam" id="PF25372">
    <property type="entry name" value="DUF7885"/>
    <property type="match status" value="2"/>
</dbReference>
<feature type="domain" description="F-box/LRR-repeat protein 15-like leucin rich repeat" evidence="1">
    <location>
        <begin position="409"/>
        <end position="534"/>
    </location>
</feature>
<dbReference type="InterPro" id="IPR006553">
    <property type="entry name" value="Leu-rich_rpt_Cys-con_subtyp"/>
</dbReference>
<keyword evidence="3" id="KW-1185">Reference proteome</keyword>
<dbReference type="AlphaFoldDB" id="A0ABD3RP06"/>
<evidence type="ECO:0000313" key="3">
    <source>
        <dbReference type="Proteomes" id="UP001634393"/>
    </source>
</evidence>
<protein>
    <recommendedName>
        <fullName evidence="1">F-box/LRR-repeat protein 15-like leucin rich repeat domain-containing protein</fullName>
    </recommendedName>
</protein>
<dbReference type="InterPro" id="IPR057207">
    <property type="entry name" value="FBXL15_LRR"/>
</dbReference>
<evidence type="ECO:0000259" key="1">
    <source>
        <dbReference type="Pfam" id="PF25372"/>
    </source>
</evidence>
<feature type="domain" description="F-box/LRR-repeat protein 15-like leucin rich repeat" evidence="1">
    <location>
        <begin position="186"/>
        <end position="404"/>
    </location>
</feature>
<dbReference type="FunFam" id="3.80.10.10:FF:000276">
    <property type="entry name" value="F-box/LRR-repeat protein 3"/>
    <property type="match status" value="1"/>
</dbReference>
<reference evidence="2 3" key="1">
    <citation type="submission" date="2024-12" db="EMBL/GenBank/DDBJ databases">
        <title>The unique morphological basis and parallel evolutionary history of personate flowers in Penstemon.</title>
        <authorList>
            <person name="Depatie T.H."/>
            <person name="Wessinger C.A."/>
        </authorList>
    </citation>
    <scope>NUCLEOTIDE SEQUENCE [LARGE SCALE GENOMIC DNA]</scope>
    <source>
        <strain evidence="2">WTNN_2</strain>
        <tissue evidence="2">Leaf</tissue>
    </source>
</reference>
<evidence type="ECO:0000313" key="2">
    <source>
        <dbReference type="EMBL" id="KAL3814660.1"/>
    </source>
</evidence>
<dbReference type="Proteomes" id="UP001634393">
    <property type="component" value="Unassembled WGS sequence"/>
</dbReference>
<name>A0ABD3RP06_9LAMI</name>
<dbReference type="PANTHER" id="PTHR13318">
    <property type="entry name" value="PARTNER OF PAIRED, ISOFORM B-RELATED"/>
    <property type="match status" value="1"/>
</dbReference>
<comment type="caution">
    <text evidence="2">The sequence shown here is derived from an EMBL/GenBank/DDBJ whole genome shotgun (WGS) entry which is preliminary data.</text>
</comment>
<sequence>MEIYFTTTTTSINLLTDDILFKIISHLTYESDRKSFRSTCKNFSRVESLHRTHIRILRPEYISPLLSKFLQISSLDLSDCPSIYDAVAATLLPSLRRLKRLNLSRCTGLRSAGLEMLARGCVFLESVDVSYCCRFGDREAAALSCAAGLREICLDKCLNVGDVGLGNIAVGCFKLERLSVKWCFGVTDVGIGLLCAKCDQLKHLDISYLKVTSESVRSISTMENLEVLQMVGCGLVDDMGLHYLANTCPSLQVLDISRCNKLSSSALVSFIKGHRNHLLQLHTSYCFPEISMTFVHQVENLKKLNILRIDGAQVSDSVLQIISQNCGFLVEIGLGKCRGVTDNGIMRLVSGCVILKALDLTCCSELTDSSILAIANSCRNLVCLKIECCNLLTENSLYYLGSHCLLLEEIDLTDCPGVNDIGLEYLSKCSEILSLKLGLCTNISDKGLFYIASNCKNIRELDLYRCIGIGDDGLAALSRGCKKLRKLILSYCTEVSDRGIGCLGLLEELSSLELRSLNNVTGSGLRTLAAGCKRLAELDLKNCESIDDSGFCALAYCSKNLQQINFSGCKVSDMGLCTVMGYLTRIQDAKLVNIVKVTVNGFELALRASWGLKKLKLLAHFRRLISPEIINNLEAKGCKIRWD</sequence>
<dbReference type="EMBL" id="JBJXBP010000008">
    <property type="protein sequence ID" value="KAL3814660.1"/>
    <property type="molecule type" value="Genomic_DNA"/>
</dbReference>
<proteinExistence type="predicted"/>
<organism evidence="2 3">
    <name type="scientific">Penstemon smallii</name>
    <dbReference type="NCBI Taxonomy" id="265156"/>
    <lineage>
        <taxon>Eukaryota</taxon>
        <taxon>Viridiplantae</taxon>
        <taxon>Streptophyta</taxon>
        <taxon>Embryophyta</taxon>
        <taxon>Tracheophyta</taxon>
        <taxon>Spermatophyta</taxon>
        <taxon>Magnoliopsida</taxon>
        <taxon>eudicotyledons</taxon>
        <taxon>Gunneridae</taxon>
        <taxon>Pentapetalae</taxon>
        <taxon>asterids</taxon>
        <taxon>lamiids</taxon>
        <taxon>Lamiales</taxon>
        <taxon>Plantaginaceae</taxon>
        <taxon>Cheloneae</taxon>
        <taxon>Penstemon</taxon>
    </lineage>
</organism>
<dbReference type="InterPro" id="IPR032675">
    <property type="entry name" value="LRR_dom_sf"/>
</dbReference>
<dbReference type="SMART" id="SM00367">
    <property type="entry name" value="LRR_CC"/>
    <property type="match status" value="17"/>
</dbReference>